<protein>
    <submittedName>
        <fullName evidence="2">Uncharacterized protein</fullName>
    </submittedName>
</protein>
<accession>F6ABY2</accession>
<dbReference type="HOGENOM" id="CLU_2370609_0_0_6"/>
<proteinExistence type="predicted"/>
<sequence>MIKQLLTATAFIAAATAHAESSGNCLTNELESRLITADLAVATGKCHLARASDESQAVSALEYAHSWFLQAQALGSSQAREGLDKVENRLALRRD</sequence>
<keyword evidence="1" id="KW-0732">Signal</keyword>
<organism evidence="2 3">
    <name type="scientific">Pseudomonas fulva (strain 12-X)</name>
    <dbReference type="NCBI Taxonomy" id="743720"/>
    <lineage>
        <taxon>Bacteria</taxon>
        <taxon>Pseudomonadati</taxon>
        <taxon>Pseudomonadota</taxon>
        <taxon>Gammaproteobacteria</taxon>
        <taxon>Pseudomonadales</taxon>
        <taxon>Pseudomonadaceae</taxon>
        <taxon>Pseudomonas</taxon>
    </lineage>
</organism>
<dbReference type="OrthoDB" id="6959189at2"/>
<evidence type="ECO:0000313" key="2">
    <source>
        <dbReference type="EMBL" id="AEF21062.1"/>
    </source>
</evidence>
<dbReference type="AlphaFoldDB" id="F6ABY2"/>
<feature type="signal peptide" evidence="1">
    <location>
        <begin position="1"/>
        <end position="19"/>
    </location>
</feature>
<reference evidence="2 3" key="1">
    <citation type="submission" date="2011-04" db="EMBL/GenBank/DDBJ databases">
        <title>Complete sequence of Pseudomonas fulva 12-X.</title>
        <authorList>
            <consortium name="US DOE Joint Genome Institute"/>
            <person name="Lucas S."/>
            <person name="Han J."/>
            <person name="Lapidus A."/>
            <person name="Cheng J.-F."/>
            <person name="Goodwin L."/>
            <person name="Pitluck S."/>
            <person name="Peters L."/>
            <person name="Mikhailova N."/>
            <person name="Pagani I."/>
            <person name="Davenport K."/>
            <person name="Han C."/>
            <person name="Tapia R."/>
            <person name="Land M."/>
            <person name="Hauser L."/>
            <person name="Kyrpides N."/>
            <person name="Ivanova N."/>
            <person name="Pagani I."/>
            <person name="Lcollab F.I."/>
            <person name="Woyke T."/>
        </authorList>
    </citation>
    <scope>NUCLEOTIDE SEQUENCE [LARGE SCALE GENOMIC DNA]</scope>
    <source>
        <strain evidence="3">12-X</strain>
    </source>
</reference>
<dbReference type="EMBL" id="CP002727">
    <property type="protein sequence ID" value="AEF21062.1"/>
    <property type="molecule type" value="Genomic_DNA"/>
</dbReference>
<name>F6ABY2_PSEF1</name>
<dbReference type="RefSeq" id="WP_013790193.1">
    <property type="nucleotide sequence ID" value="NC_015556.1"/>
</dbReference>
<evidence type="ECO:0000313" key="3">
    <source>
        <dbReference type="Proteomes" id="UP000000686"/>
    </source>
</evidence>
<evidence type="ECO:0000256" key="1">
    <source>
        <dbReference type="SAM" id="SignalP"/>
    </source>
</evidence>
<dbReference type="Proteomes" id="UP000000686">
    <property type="component" value="Chromosome"/>
</dbReference>
<dbReference type="KEGG" id="pfv:Psefu_1084"/>
<feature type="chain" id="PRO_5003337251" evidence="1">
    <location>
        <begin position="20"/>
        <end position="95"/>
    </location>
</feature>
<gene>
    <name evidence="2" type="ordered locus">Psefu_1084</name>
</gene>
<keyword evidence="3" id="KW-1185">Reference proteome</keyword>